<protein>
    <submittedName>
        <fullName evidence="1">Uncharacterized protein</fullName>
    </submittedName>
</protein>
<dbReference type="Proteomes" id="UP000246991">
    <property type="component" value="Unassembled WGS sequence"/>
</dbReference>
<organism evidence="1 2">
    <name type="scientific">Tuber magnatum</name>
    <name type="common">white Piedmont truffle</name>
    <dbReference type="NCBI Taxonomy" id="42249"/>
    <lineage>
        <taxon>Eukaryota</taxon>
        <taxon>Fungi</taxon>
        <taxon>Dikarya</taxon>
        <taxon>Ascomycota</taxon>
        <taxon>Pezizomycotina</taxon>
        <taxon>Pezizomycetes</taxon>
        <taxon>Pezizales</taxon>
        <taxon>Tuberaceae</taxon>
        <taxon>Tuber</taxon>
    </lineage>
</organism>
<accession>A0A317SJC1</accession>
<dbReference type="AlphaFoldDB" id="A0A317SJC1"/>
<reference evidence="1 2" key="1">
    <citation type="submission" date="2018-03" db="EMBL/GenBank/DDBJ databases">
        <title>Genomes of Pezizomycetes fungi and the evolution of truffles.</title>
        <authorList>
            <person name="Murat C."/>
            <person name="Payen T."/>
            <person name="Noel B."/>
            <person name="Kuo A."/>
            <person name="Martin F.M."/>
        </authorList>
    </citation>
    <scope>NUCLEOTIDE SEQUENCE [LARGE SCALE GENOMIC DNA]</scope>
    <source>
        <strain evidence="1">091103-1</strain>
    </source>
</reference>
<dbReference type="OrthoDB" id="5361799at2759"/>
<dbReference type="EMBL" id="PYWC01000060">
    <property type="protein sequence ID" value="PWW74514.1"/>
    <property type="molecule type" value="Genomic_DNA"/>
</dbReference>
<sequence>MLATHRISGLGPWRSAARHARQYTALSSRNYGSTVEPAYRIMEVGSCTRMETRTAGRLSATVAVGETTDEREYTYGWFSESPLNLNGVPMTFFCTIPEGGAYGSDEPGIQLHFCEITRTVRRRSHRNDLHRYFELVLTAPRQVFDPFTRLWENRWQVIGRTRPIPVPPPLSFQTAVQQMEVINGCQCLIVLLYHTHGPVRPMVSRQMENSTGQQPPQIPQPSHAQMFEGQWQGNFNPGQVDSPSTFDDDMERIIAGIRDIL</sequence>
<proteinExistence type="predicted"/>
<evidence type="ECO:0000313" key="1">
    <source>
        <dbReference type="EMBL" id="PWW74514.1"/>
    </source>
</evidence>
<name>A0A317SJC1_9PEZI</name>
<keyword evidence="2" id="KW-1185">Reference proteome</keyword>
<comment type="caution">
    <text evidence="1">The sequence shown here is derived from an EMBL/GenBank/DDBJ whole genome shotgun (WGS) entry which is preliminary data.</text>
</comment>
<evidence type="ECO:0000313" key="2">
    <source>
        <dbReference type="Proteomes" id="UP000246991"/>
    </source>
</evidence>
<gene>
    <name evidence="1" type="ORF">C7212DRAFT_364974</name>
</gene>